<dbReference type="CDD" id="cd16433">
    <property type="entry name" value="CheB"/>
    <property type="match status" value="1"/>
</dbReference>
<proteinExistence type="predicted"/>
<gene>
    <name evidence="6" type="ORF">DR864_08815</name>
</gene>
<feature type="active site" evidence="4">
    <location>
        <position position="135"/>
    </location>
</feature>
<dbReference type="RefSeq" id="WP_114066616.1">
    <property type="nucleotide sequence ID" value="NZ_CP030850.1"/>
</dbReference>
<evidence type="ECO:0000313" key="6">
    <source>
        <dbReference type="EMBL" id="AXE17831.1"/>
    </source>
</evidence>
<dbReference type="GO" id="GO:0000156">
    <property type="term" value="F:phosphorelay response regulator activity"/>
    <property type="evidence" value="ECO:0007669"/>
    <property type="project" value="InterPro"/>
</dbReference>
<keyword evidence="4" id="KW-0145">Chemotaxis</keyword>
<keyword evidence="7" id="KW-1185">Reference proteome</keyword>
<dbReference type="OrthoDB" id="1524092at2"/>
<evidence type="ECO:0000256" key="4">
    <source>
        <dbReference type="PROSITE-ProRule" id="PRU00050"/>
    </source>
</evidence>
<evidence type="ECO:0000256" key="2">
    <source>
        <dbReference type="ARBA" id="ARBA00039140"/>
    </source>
</evidence>
<name>A0A344TGR0_9BACT</name>
<protein>
    <recommendedName>
        <fullName evidence="2">protein-glutamate methylesterase</fullName>
        <ecNumber evidence="2">3.1.1.61</ecNumber>
    </recommendedName>
</protein>
<dbReference type="InterPro" id="IPR035909">
    <property type="entry name" value="CheB_C"/>
</dbReference>
<reference evidence="6 7" key="1">
    <citation type="submission" date="2018-07" db="EMBL/GenBank/DDBJ databases">
        <title>Genome sequencing of Runella.</title>
        <authorList>
            <person name="Baek M.-G."/>
            <person name="Yi H."/>
        </authorList>
    </citation>
    <scope>NUCLEOTIDE SEQUENCE [LARGE SCALE GENOMIC DNA]</scope>
    <source>
        <strain evidence="6 7">HYN0085</strain>
    </source>
</reference>
<dbReference type="Proteomes" id="UP000251993">
    <property type="component" value="Chromosome"/>
</dbReference>
<feature type="active site" evidence="4">
    <location>
        <position position="41"/>
    </location>
</feature>
<keyword evidence="1 4" id="KW-0378">Hydrolase</keyword>
<dbReference type="EC" id="3.1.1.61" evidence="2"/>
<dbReference type="PANTHER" id="PTHR42872">
    <property type="entry name" value="PROTEIN-GLUTAMATE METHYLESTERASE/PROTEIN-GLUTAMINE GLUTAMINASE"/>
    <property type="match status" value="1"/>
</dbReference>
<feature type="domain" description="CheB-type methylesterase" evidence="5">
    <location>
        <begin position="2"/>
        <end position="186"/>
    </location>
</feature>
<dbReference type="GO" id="GO:0008984">
    <property type="term" value="F:protein-glutamate methylesterase activity"/>
    <property type="evidence" value="ECO:0007669"/>
    <property type="project" value="UniProtKB-EC"/>
</dbReference>
<dbReference type="Pfam" id="PF01339">
    <property type="entry name" value="CheB_methylest"/>
    <property type="match status" value="1"/>
</dbReference>
<feature type="active site" evidence="4">
    <location>
        <position position="14"/>
    </location>
</feature>
<dbReference type="InterPro" id="IPR000673">
    <property type="entry name" value="Sig_transdc_resp-reg_Me-estase"/>
</dbReference>
<evidence type="ECO:0000313" key="7">
    <source>
        <dbReference type="Proteomes" id="UP000251993"/>
    </source>
</evidence>
<dbReference type="EMBL" id="CP030850">
    <property type="protein sequence ID" value="AXE17831.1"/>
    <property type="molecule type" value="Genomic_DNA"/>
</dbReference>
<dbReference type="PANTHER" id="PTHR42872:SF6">
    <property type="entry name" value="PROTEIN-GLUTAMATE METHYLESTERASE_PROTEIN-GLUTAMINE GLUTAMINASE"/>
    <property type="match status" value="1"/>
</dbReference>
<accession>A0A344TGR0</accession>
<dbReference type="GO" id="GO:0005737">
    <property type="term" value="C:cytoplasm"/>
    <property type="evidence" value="ECO:0007669"/>
    <property type="project" value="InterPro"/>
</dbReference>
<organism evidence="6 7">
    <name type="scientific">Runella rosea</name>
    <dbReference type="NCBI Taxonomy" id="2259595"/>
    <lineage>
        <taxon>Bacteria</taxon>
        <taxon>Pseudomonadati</taxon>
        <taxon>Bacteroidota</taxon>
        <taxon>Cytophagia</taxon>
        <taxon>Cytophagales</taxon>
        <taxon>Spirosomataceae</taxon>
        <taxon>Runella</taxon>
    </lineage>
</organism>
<evidence type="ECO:0000256" key="1">
    <source>
        <dbReference type="ARBA" id="ARBA00022801"/>
    </source>
</evidence>
<dbReference type="PROSITE" id="PS50122">
    <property type="entry name" value="CHEB"/>
    <property type="match status" value="1"/>
</dbReference>
<dbReference type="Gene3D" id="3.40.50.180">
    <property type="entry name" value="Methylesterase CheB, C-terminal domain"/>
    <property type="match status" value="1"/>
</dbReference>
<evidence type="ECO:0000259" key="5">
    <source>
        <dbReference type="PROSITE" id="PS50122"/>
    </source>
</evidence>
<comment type="catalytic activity">
    <reaction evidence="3">
        <text>[protein]-L-glutamate 5-O-methyl ester + H2O = L-glutamyl-[protein] + methanol + H(+)</text>
        <dbReference type="Rhea" id="RHEA:23236"/>
        <dbReference type="Rhea" id="RHEA-COMP:10208"/>
        <dbReference type="Rhea" id="RHEA-COMP:10311"/>
        <dbReference type="ChEBI" id="CHEBI:15377"/>
        <dbReference type="ChEBI" id="CHEBI:15378"/>
        <dbReference type="ChEBI" id="CHEBI:17790"/>
        <dbReference type="ChEBI" id="CHEBI:29973"/>
        <dbReference type="ChEBI" id="CHEBI:82795"/>
        <dbReference type="EC" id="3.1.1.61"/>
    </reaction>
</comment>
<dbReference type="AlphaFoldDB" id="A0A344TGR0"/>
<dbReference type="KEGG" id="run:DR864_08815"/>
<evidence type="ECO:0000256" key="3">
    <source>
        <dbReference type="ARBA" id="ARBA00048267"/>
    </source>
</evidence>
<sequence>MTKSSVDIVVIGGSAGSIPVISELIEALPSPFDFAVVIVLHRSKNVISEMEQILAVKRKEIIVKEPDDKEPIQKKCVYLAPQNYHLLIEETHSFCLDYSEPVSYSRPSIDVTFESIAEIYTEKAVAILLSGANGDGSRGMAEMIARGGIGIVQEPSTAEYPIMPQLALDANAGAKSMTPAQISAYIHTLNV</sequence>
<dbReference type="GO" id="GO:0006935">
    <property type="term" value="P:chemotaxis"/>
    <property type="evidence" value="ECO:0007669"/>
    <property type="project" value="UniProtKB-UniRule"/>
</dbReference>
<dbReference type="SUPFAM" id="SSF52738">
    <property type="entry name" value="Methylesterase CheB, C-terminal domain"/>
    <property type="match status" value="1"/>
</dbReference>